<dbReference type="InterPro" id="IPR058245">
    <property type="entry name" value="NreC/VraR/RcsB-like_REC"/>
</dbReference>
<reference evidence="9" key="1">
    <citation type="journal article" date="2019" name="Int. J. Syst. Evol. Microbiol.">
        <title>The Global Catalogue of Microorganisms (GCM) 10K type strain sequencing project: providing services to taxonomists for standard genome sequencing and annotation.</title>
        <authorList>
            <consortium name="The Broad Institute Genomics Platform"/>
            <consortium name="The Broad Institute Genome Sequencing Center for Infectious Disease"/>
            <person name="Wu L."/>
            <person name="Ma J."/>
        </authorList>
    </citation>
    <scope>NUCLEOTIDE SEQUENCE [LARGE SCALE GENOMIC DNA]</scope>
    <source>
        <strain evidence="9">NCAIM B.02333</strain>
    </source>
</reference>
<dbReference type="InterPro" id="IPR011006">
    <property type="entry name" value="CheY-like_superfamily"/>
</dbReference>
<organism evidence="8 9">
    <name type="scientific">Aquipuribacter hungaricus</name>
    <dbReference type="NCBI Taxonomy" id="545624"/>
    <lineage>
        <taxon>Bacteria</taxon>
        <taxon>Bacillati</taxon>
        <taxon>Actinomycetota</taxon>
        <taxon>Actinomycetes</taxon>
        <taxon>Micrococcales</taxon>
        <taxon>Intrasporangiaceae</taxon>
        <taxon>Aquipuribacter</taxon>
    </lineage>
</organism>
<keyword evidence="4" id="KW-0804">Transcription</keyword>
<evidence type="ECO:0000256" key="4">
    <source>
        <dbReference type="ARBA" id="ARBA00023163"/>
    </source>
</evidence>
<dbReference type="Proteomes" id="UP001595685">
    <property type="component" value="Unassembled WGS sequence"/>
</dbReference>
<dbReference type="InterPro" id="IPR016032">
    <property type="entry name" value="Sig_transdc_resp-reg_C-effctor"/>
</dbReference>
<dbReference type="RefSeq" id="WP_376984099.1">
    <property type="nucleotide sequence ID" value="NZ_JBBEOI010000383.1"/>
</dbReference>
<dbReference type="SUPFAM" id="SSF46894">
    <property type="entry name" value="C-terminal effector domain of the bipartite response regulators"/>
    <property type="match status" value="1"/>
</dbReference>
<dbReference type="Pfam" id="PF00072">
    <property type="entry name" value="Response_reg"/>
    <property type="match status" value="1"/>
</dbReference>
<evidence type="ECO:0000313" key="8">
    <source>
        <dbReference type="EMBL" id="MFC3688256.1"/>
    </source>
</evidence>
<keyword evidence="2" id="KW-0805">Transcription regulation</keyword>
<feature type="domain" description="HTH luxR-type" evidence="6">
    <location>
        <begin position="143"/>
        <end position="208"/>
    </location>
</feature>
<dbReference type="PANTHER" id="PTHR43214">
    <property type="entry name" value="TWO-COMPONENT RESPONSE REGULATOR"/>
    <property type="match status" value="1"/>
</dbReference>
<gene>
    <name evidence="8" type="ORF">ACFOLH_07865</name>
</gene>
<keyword evidence="9" id="KW-1185">Reference proteome</keyword>
<evidence type="ECO:0000256" key="2">
    <source>
        <dbReference type="ARBA" id="ARBA00023015"/>
    </source>
</evidence>
<evidence type="ECO:0000259" key="7">
    <source>
        <dbReference type="PROSITE" id="PS50110"/>
    </source>
</evidence>
<evidence type="ECO:0000259" key="6">
    <source>
        <dbReference type="PROSITE" id="PS50043"/>
    </source>
</evidence>
<evidence type="ECO:0000256" key="3">
    <source>
        <dbReference type="ARBA" id="ARBA00023125"/>
    </source>
</evidence>
<dbReference type="CDD" id="cd06170">
    <property type="entry name" value="LuxR_C_like"/>
    <property type="match status" value="1"/>
</dbReference>
<evidence type="ECO:0000256" key="5">
    <source>
        <dbReference type="PROSITE-ProRule" id="PRU00169"/>
    </source>
</evidence>
<dbReference type="Pfam" id="PF00196">
    <property type="entry name" value="GerE"/>
    <property type="match status" value="1"/>
</dbReference>
<dbReference type="InterPro" id="IPR001789">
    <property type="entry name" value="Sig_transdc_resp-reg_receiver"/>
</dbReference>
<dbReference type="SMART" id="SM00421">
    <property type="entry name" value="HTH_LUXR"/>
    <property type="match status" value="1"/>
</dbReference>
<name>A0ABV7WEL1_9MICO</name>
<accession>A0ABV7WEL1</accession>
<dbReference type="Gene3D" id="3.40.50.2300">
    <property type="match status" value="1"/>
</dbReference>
<evidence type="ECO:0000313" key="9">
    <source>
        <dbReference type="Proteomes" id="UP001595685"/>
    </source>
</evidence>
<dbReference type="PROSITE" id="PS00622">
    <property type="entry name" value="HTH_LUXR_1"/>
    <property type="match status" value="1"/>
</dbReference>
<dbReference type="SMART" id="SM00448">
    <property type="entry name" value="REC"/>
    <property type="match status" value="1"/>
</dbReference>
<keyword evidence="3" id="KW-0238">DNA-binding</keyword>
<dbReference type="InterPro" id="IPR000792">
    <property type="entry name" value="Tscrpt_reg_LuxR_C"/>
</dbReference>
<dbReference type="PANTHER" id="PTHR43214:SF24">
    <property type="entry name" value="TRANSCRIPTIONAL REGULATORY PROTEIN NARL-RELATED"/>
    <property type="match status" value="1"/>
</dbReference>
<feature type="domain" description="Response regulatory" evidence="7">
    <location>
        <begin position="1"/>
        <end position="101"/>
    </location>
</feature>
<protein>
    <submittedName>
        <fullName evidence="8">Response regulator</fullName>
    </submittedName>
</protein>
<dbReference type="PROSITE" id="PS50043">
    <property type="entry name" value="HTH_LUXR_2"/>
    <property type="match status" value="1"/>
</dbReference>
<keyword evidence="1 5" id="KW-0597">Phosphoprotein</keyword>
<dbReference type="CDD" id="cd17535">
    <property type="entry name" value="REC_NarL-like"/>
    <property type="match status" value="1"/>
</dbReference>
<feature type="modified residue" description="4-aspartylphosphate" evidence="5">
    <location>
        <position position="36"/>
    </location>
</feature>
<sequence>MLVDSQPDLRVVVEAGDGRQAVEALARTPVDVVLMDVRMPVLDGVEATRQVLAADPATRVLVLTTFDLDDYVLSAVAAGASGFLLKDAQPEELLDAVRVVHSGEAVVAASATRRLLRHVAPLLRGGPADGTPAGALPAPARGVGEELDGLTAREREVLVLMAQGLSNTEIAEHLVLGRSTVKTHVGRVLEKTGSRDRVQAVVLAYRTGLVHPEDDPAPG</sequence>
<dbReference type="PROSITE" id="PS50110">
    <property type="entry name" value="RESPONSE_REGULATORY"/>
    <property type="match status" value="1"/>
</dbReference>
<proteinExistence type="predicted"/>
<dbReference type="InterPro" id="IPR039420">
    <property type="entry name" value="WalR-like"/>
</dbReference>
<evidence type="ECO:0000256" key="1">
    <source>
        <dbReference type="ARBA" id="ARBA00022553"/>
    </source>
</evidence>
<dbReference type="SUPFAM" id="SSF52172">
    <property type="entry name" value="CheY-like"/>
    <property type="match status" value="1"/>
</dbReference>
<dbReference type="EMBL" id="JBHRWW010000004">
    <property type="protein sequence ID" value="MFC3688256.1"/>
    <property type="molecule type" value="Genomic_DNA"/>
</dbReference>
<dbReference type="PRINTS" id="PR00038">
    <property type="entry name" value="HTHLUXR"/>
</dbReference>
<comment type="caution">
    <text evidence="8">The sequence shown here is derived from an EMBL/GenBank/DDBJ whole genome shotgun (WGS) entry which is preliminary data.</text>
</comment>